<evidence type="ECO:0000313" key="1">
    <source>
        <dbReference type="EMBL" id="PKU77146.1"/>
    </source>
</evidence>
<dbReference type="AlphaFoldDB" id="A0A2I0WNC7"/>
<organism evidence="1 2">
    <name type="scientific">Dendrobium catenatum</name>
    <dbReference type="NCBI Taxonomy" id="906689"/>
    <lineage>
        <taxon>Eukaryota</taxon>
        <taxon>Viridiplantae</taxon>
        <taxon>Streptophyta</taxon>
        <taxon>Embryophyta</taxon>
        <taxon>Tracheophyta</taxon>
        <taxon>Spermatophyta</taxon>
        <taxon>Magnoliopsida</taxon>
        <taxon>Liliopsida</taxon>
        <taxon>Asparagales</taxon>
        <taxon>Orchidaceae</taxon>
        <taxon>Epidendroideae</taxon>
        <taxon>Malaxideae</taxon>
        <taxon>Dendrobiinae</taxon>
        <taxon>Dendrobium</taxon>
    </lineage>
</organism>
<protein>
    <submittedName>
        <fullName evidence="1">Uncharacterized protein</fullName>
    </submittedName>
</protein>
<evidence type="ECO:0000313" key="2">
    <source>
        <dbReference type="Proteomes" id="UP000233837"/>
    </source>
</evidence>
<proteinExistence type="predicted"/>
<reference evidence="1 2" key="1">
    <citation type="journal article" date="2016" name="Sci. Rep.">
        <title>The Dendrobium catenatum Lindl. genome sequence provides insights into polysaccharide synthase, floral development and adaptive evolution.</title>
        <authorList>
            <person name="Zhang G.Q."/>
            <person name="Xu Q."/>
            <person name="Bian C."/>
            <person name="Tsai W.C."/>
            <person name="Yeh C.M."/>
            <person name="Liu K.W."/>
            <person name="Yoshida K."/>
            <person name="Zhang L.S."/>
            <person name="Chang S.B."/>
            <person name="Chen F."/>
            <person name="Shi Y."/>
            <person name="Su Y.Y."/>
            <person name="Zhang Y.Q."/>
            <person name="Chen L.J."/>
            <person name="Yin Y."/>
            <person name="Lin M."/>
            <person name="Huang H."/>
            <person name="Deng H."/>
            <person name="Wang Z.W."/>
            <person name="Zhu S.L."/>
            <person name="Zhao X."/>
            <person name="Deng C."/>
            <person name="Niu S.C."/>
            <person name="Huang J."/>
            <person name="Wang M."/>
            <person name="Liu G.H."/>
            <person name="Yang H.J."/>
            <person name="Xiao X.J."/>
            <person name="Hsiao Y.Y."/>
            <person name="Wu W.L."/>
            <person name="Chen Y.Y."/>
            <person name="Mitsuda N."/>
            <person name="Ohme-Takagi M."/>
            <person name="Luo Y.B."/>
            <person name="Van de Peer Y."/>
            <person name="Liu Z.J."/>
        </authorList>
    </citation>
    <scope>NUCLEOTIDE SEQUENCE [LARGE SCALE GENOMIC DNA]</scope>
    <source>
        <tissue evidence="1">The whole plant</tissue>
    </source>
</reference>
<keyword evidence="2" id="KW-1185">Reference proteome</keyword>
<name>A0A2I0WNC7_9ASPA</name>
<dbReference type="Proteomes" id="UP000233837">
    <property type="component" value="Unassembled WGS sequence"/>
</dbReference>
<sequence length="187" mass="21384">MISGLDSPRRFWIVLGRSVHGKIPRAKPKLSSCIVLQNRPLRLEIGHIVLDDVAIGQDDQTKDIRKSARFEEREFIFIKSEISEERERERKREGKLVFGGRGALFVRRRCWEKCRSRGPSKTTEMEFDQNLYAARMGANKLCRLLEANLVRVPQRFPAATSAVSFYGSFASLSNIFSEVHIDNSANV</sequence>
<reference evidence="1 2" key="2">
    <citation type="journal article" date="2017" name="Nature">
        <title>The Apostasia genome and the evolution of orchids.</title>
        <authorList>
            <person name="Zhang G.Q."/>
            <person name="Liu K.W."/>
            <person name="Li Z."/>
            <person name="Lohaus R."/>
            <person name="Hsiao Y.Y."/>
            <person name="Niu S.C."/>
            <person name="Wang J.Y."/>
            <person name="Lin Y.C."/>
            <person name="Xu Q."/>
            <person name="Chen L.J."/>
            <person name="Yoshida K."/>
            <person name="Fujiwara S."/>
            <person name="Wang Z.W."/>
            <person name="Zhang Y.Q."/>
            <person name="Mitsuda N."/>
            <person name="Wang M."/>
            <person name="Liu G.H."/>
            <person name="Pecoraro L."/>
            <person name="Huang H.X."/>
            <person name="Xiao X.J."/>
            <person name="Lin M."/>
            <person name="Wu X.Y."/>
            <person name="Wu W.L."/>
            <person name="Chen Y.Y."/>
            <person name="Chang S.B."/>
            <person name="Sakamoto S."/>
            <person name="Ohme-Takagi M."/>
            <person name="Yagi M."/>
            <person name="Zeng S.J."/>
            <person name="Shen C.Y."/>
            <person name="Yeh C.M."/>
            <person name="Luo Y.B."/>
            <person name="Tsai W.C."/>
            <person name="Van de Peer Y."/>
            <person name="Liu Z.J."/>
        </authorList>
    </citation>
    <scope>NUCLEOTIDE SEQUENCE [LARGE SCALE GENOMIC DNA]</scope>
    <source>
        <tissue evidence="1">The whole plant</tissue>
    </source>
</reference>
<dbReference type="EMBL" id="KZ502533">
    <property type="protein sequence ID" value="PKU77146.1"/>
    <property type="molecule type" value="Genomic_DNA"/>
</dbReference>
<accession>A0A2I0WNC7</accession>
<gene>
    <name evidence="1" type="ORF">MA16_Dca025280</name>
</gene>